<proteinExistence type="predicted"/>
<dbReference type="AlphaFoldDB" id="A0AAE0SZP2"/>
<dbReference type="Proteomes" id="UP001195483">
    <property type="component" value="Unassembled WGS sequence"/>
</dbReference>
<comment type="caution">
    <text evidence="2">The sequence shown here is derived from an EMBL/GenBank/DDBJ whole genome shotgun (WGS) entry which is preliminary data.</text>
</comment>
<protein>
    <submittedName>
        <fullName evidence="2">Uncharacterized protein</fullName>
    </submittedName>
</protein>
<keyword evidence="1" id="KW-0812">Transmembrane</keyword>
<feature type="transmembrane region" description="Helical" evidence="1">
    <location>
        <begin position="77"/>
        <end position="97"/>
    </location>
</feature>
<evidence type="ECO:0000256" key="1">
    <source>
        <dbReference type="SAM" id="Phobius"/>
    </source>
</evidence>
<accession>A0AAE0SZP2</accession>
<sequence>MAPSNYPTNPNVYQFCLAKSKICEFTKPIFSSDDFEANWIITKQQFEYLVLIYQLFVKQICTVLNNKQNGMMKKASLLLFSLWNFLTAVMAVVAIIYCQ</sequence>
<reference evidence="2" key="3">
    <citation type="submission" date="2023-05" db="EMBL/GenBank/DDBJ databases">
        <authorList>
            <person name="Smith C.H."/>
        </authorList>
    </citation>
    <scope>NUCLEOTIDE SEQUENCE</scope>
    <source>
        <strain evidence="2">CHS0354</strain>
        <tissue evidence="2">Mantle</tissue>
    </source>
</reference>
<dbReference type="EMBL" id="JAEAOA010001187">
    <property type="protein sequence ID" value="KAK3601122.1"/>
    <property type="molecule type" value="Genomic_DNA"/>
</dbReference>
<keyword evidence="1" id="KW-1133">Transmembrane helix</keyword>
<reference evidence="2" key="1">
    <citation type="journal article" date="2021" name="Genome Biol. Evol.">
        <title>A High-Quality Reference Genome for a Parasitic Bivalve with Doubly Uniparental Inheritance (Bivalvia: Unionida).</title>
        <authorList>
            <person name="Smith C.H."/>
        </authorList>
    </citation>
    <scope>NUCLEOTIDE SEQUENCE</scope>
    <source>
        <strain evidence="2">CHS0354</strain>
    </source>
</reference>
<organism evidence="2 3">
    <name type="scientific">Potamilus streckersoni</name>
    <dbReference type="NCBI Taxonomy" id="2493646"/>
    <lineage>
        <taxon>Eukaryota</taxon>
        <taxon>Metazoa</taxon>
        <taxon>Spiralia</taxon>
        <taxon>Lophotrochozoa</taxon>
        <taxon>Mollusca</taxon>
        <taxon>Bivalvia</taxon>
        <taxon>Autobranchia</taxon>
        <taxon>Heteroconchia</taxon>
        <taxon>Palaeoheterodonta</taxon>
        <taxon>Unionida</taxon>
        <taxon>Unionoidea</taxon>
        <taxon>Unionidae</taxon>
        <taxon>Ambleminae</taxon>
        <taxon>Lampsilini</taxon>
        <taxon>Potamilus</taxon>
    </lineage>
</organism>
<evidence type="ECO:0000313" key="3">
    <source>
        <dbReference type="Proteomes" id="UP001195483"/>
    </source>
</evidence>
<keyword evidence="3" id="KW-1185">Reference proteome</keyword>
<gene>
    <name evidence="2" type="ORF">CHS0354_019114</name>
</gene>
<evidence type="ECO:0000313" key="2">
    <source>
        <dbReference type="EMBL" id="KAK3601122.1"/>
    </source>
</evidence>
<keyword evidence="1" id="KW-0472">Membrane</keyword>
<reference evidence="2" key="2">
    <citation type="journal article" date="2021" name="Genome Biol. Evol.">
        <title>Developing a high-quality reference genome for a parasitic bivalve with doubly uniparental inheritance (Bivalvia: Unionida).</title>
        <authorList>
            <person name="Smith C.H."/>
        </authorList>
    </citation>
    <scope>NUCLEOTIDE SEQUENCE</scope>
    <source>
        <strain evidence="2">CHS0354</strain>
        <tissue evidence="2">Mantle</tissue>
    </source>
</reference>
<name>A0AAE0SZP2_9BIVA</name>